<reference evidence="1 2" key="1">
    <citation type="submission" date="2018-03" db="EMBL/GenBank/DDBJ databases">
        <authorList>
            <person name="Keele B.F."/>
        </authorList>
    </citation>
    <scope>NUCLEOTIDE SEQUENCE [LARGE SCALE GENOMIC DNA]</scope>
    <source>
        <strain evidence="1 2">CECT 8599</strain>
    </source>
</reference>
<dbReference type="AlphaFoldDB" id="A0A2R8BFB1"/>
<evidence type="ECO:0000313" key="2">
    <source>
        <dbReference type="Proteomes" id="UP000244880"/>
    </source>
</evidence>
<organism evidence="1 2">
    <name type="scientific">Ascidiaceihabitans donghaensis</name>
    <dbReference type="NCBI Taxonomy" id="1510460"/>
    <lineage>
        <taxon>Bacteria</taxon>
        <taxon>Pseudomonadati</taxon>
        <taxon>Pseudomonadota</taxon>
        <taxon>Alphaproteobacteria</taxon>
        <taxon>Rhodobacterales</taxon>
        <taxon>Paracoccaceae</taxon>
        <taxon>Ascidiaceihabitans</taxon>
    </lineage>
</organism>
<accession>A0A2R8BFB1</accession>
<proteinExistence type="predicted"/>
<sequence length="145" mass="15947">MTDFNLGPLCLTVKRYAHDDAKDFEKANWLHIGVKCPTDDGDVSFASSCLMTTDIFDFMDETDALLAGEGFQAYLVSLEPQVDVQIQRGDGPDSFTLDIELTPNAQDDEDTYAVSTTLSRGDMQDVAAQAKRIIEAFPVRSLKAS</sequence>
<keyword evidence="2" id="KW-1185">Reference proteome</keyword>
<dbReference type="EMBL" id="OMOR01000001">
    <property type="protein sequence ID" value="SPH21749.1"/>
    <property type="molecule type" value="Genomic_DNA"/>
</dbReference>
<dbReference type="RefSeq" id="WP_108828797.1">
    <property type="nucleotide sequence ID" value="NZ_OMOR01000001.1"/>
</dbReference>
<protein>
    <submittedName>
        <fullName evidence="1">Uncharacterized protein</fullName>
    </submittedName>
</protein>
<name>A0A2R8BFB1_9RHOB</name>
<dbReference type="InterPro" id="IPR056510">
    <property type="entry name" value="WapI"/>
</dbReference>
<evidence type="ECO:0000313" key="1">
    <source>
        <dbReference type="EMBL" id="SPH21749.1"/>
    </source>
</evidence>
<dbReference type="Proteomes" id="UP000244880">
    <property type="component" value="Unassembled WGS sequence"/>
</dbReference>
<gene>
    <name evidence="1" type="ORF">ASD8599_02500</name>
</gene>
<dbReference type="Pfam" id="PF24716">
    <property type="entry name" value="WapI"/>
    <property type="match status" value="1"/>
</dbReference>
<dbReference type="OrthoDB" id="1495261at2"/>